<comment type="caution">
    <text evidence="1">The sequence shown here is derived from an EMBL/GenBank/DDBJ whole genome shotgun (WGS) entry which is preliminary data.</text>
</comment>
<dbReference type="Proteomes" id="UP000186878">
    <property type="component" value="Unassembled WGS sequence"/>
</dbReference>
<accession>A0A1Q8STF8</accession>
<evidence type="ECO:0000313" key="2">
    <source>
        <dbReference type="Proteomes" id="UP000186878"/>
    </source>
</evidence>
<dbReference type="EMBL" id="MSDO01000009">
    <property type="protein sequence ID" value="OLO04662.1"/>
    <property type="molecule type" value="Genomic_DNA"/>
</dbReference>
<reference evidence="1 2" key="1">
    <citation type="submission" date="2016-12" db="EMBL/GenBank/DDBJ databases">
        <title>Draft genome sequences of strains Salinicola socius SMB35, Salinicola sp. MH3R3-1 and Chromohalobacter sp. SMB17 from the Verkhnekamsk potash mining region of Russia.</title>
        <authorList>
            <person name="Mavrodi D.V."/>
            <person name="Olsson B.E."/>
            <person name="Korsakova E.S."/>
            <person name="Pyankova A."/>
            <person name="Mavrodi O.V."/>
            <person name="Plotnikova E.G."/>
        </authorList>
    </citation>
    <scope>NUCLEOTIDE SEQUENCE [LARGE SCALE GENOMIC DNA]</scope>
    <source>
        <strain evidence="1 2">SMB35</strain>
    </source>
</reference>
<gene>
    <name evidence="1" type="ORF">BTW07_07580</name>
</gene>
<organism evidence="1 2">
    <name type="scientific">Salinicola socius</name>
    <dbReference type="NCBI Taxonomy" id="404433"/>
    <lineage>
        <taxon>Bacteria</taxon>
        <taxon>Pseudomonadati</taxon>
        <taxon>Pseudomonadota</taxon>
        <taxon>Gammaproteobacteria</taxon>
        <taxon>Oceanospirillales</taxon>
        <taxon>Halomonadaceae</taxon>
        <taxon>Salinicola</taxon>
    </lineage>
</organism>
<name>A0A1Q8STF8_9GAMM</name>
<evidence type="ECO:0000313" key="1">
    <source>
        <dbReference type="EMBL" id="OLO04662.1"/>
    </source>
</evidence>
<protein>
    <submittedName>
        <fullName evidence="1">Uncharacterized protein</fullName>
    </submittedName>
</protein>
<dbReference type="AlphaFoldDB" id="A0A1Q8STF8"/>
<sequence>MLGAQAAITPSYRLAGAMGRRFPHSSARVAAGPDPGGKRCQPGIVRTPIVMGGDVLPRVLPLVFITALRDDRTVESHHHNNMRIIA</sequence>
<keyword evidence="2" id="KW-1185">Reference proteome</keyword>
<dbReference type="STRING" id="404433.BTW07_07580"/>
<proteinExistence type="predicted"/>